<reference evidence="2" key="1">
    <citation type="submission" date="2020-04" db="EMBL/GenBank/DDBJ databases">
        <title>Genome Sequencing for Pseudoaltermonas arctica.</title>
        <authorList>
            <person name="Elkins N.S."/>
        </authorList>
    </citation>
    <scope>NUCLEOTIDE SEQUENCE [LARGE SCALE GENOMIC DNA]</scope>
    <source>
        <strain evidence="2">NEC-BIFX-2020_0012</strain>
    </source>
</reference>
<gene>
    <name evidence="2" type="ORF">HHO47_18600</name>
</gene>
<dbReference type="GO" id="GO:0006313">
    <property type="term" value="P:DNA transposition"/>
    <property type="evidence" value="ECO:0007669"/>
    <property type="project" value="InterPro"/>
</dbReference>
<keyword evidence="3" id="KW-1185">Reference proteome</keyword>
<dbReference type="Pfam" id="PF01609">
    <property type="entry name" value="DDE_Tnp_1"/>
    <property type="match status" value="1"/>
</dbReference>
<dbReference type="InterPro" id="IPR002559">
    <property type="entry name" value="Transposase_11"/>
</dbReference>
<dbReference type="GO" id="GO:0003677">
    <property type="term" value="F:DNA binding"/>
    <property type="evidence" value="ECO:0007669"/>
    <property type="project" value="InterPro"/>
</dbReference>
<proteinExistence type="predicted"/>
<evidence type="ECO:0000313" key="3">
    <source>
        <dbReference type="Proteomes" id="UP000570493"/>
    </source>
</evidence>
<dbReference type="RefSeq" id="WP_169021644.1">
    <property type="nucleotide sequence ID" value="NZ_JABBMT010000059.1"/>
</dbReference>
<dbReference type="AlphaFoldDB" id="A0A7Y0DXR6"/>
<evidence type="ECO:0000259" key="1">
    <source>
        <dbReference type="Pfam" id="PF01609"/>
    </source>
</evidence>
<dbReference type="GO" id="GO:0004803">
    <property type="term" value="F:transposase activity"/>
    <property type="evidence" value="ECO:0007669"/>
    <property type="project" value="InterPro"/>
</dbReference>
<accession>A0A7Y0DXR6</accession>
<dbReference type="EMBL" id="JABBMT010000059">
    <property type="protein sequence ID" value="NMM42751.1"/>
    <property type="molecule type" value="Genomic_DNA"/>
</dbReference>
<dbReference type="SUPFAM" id="SSF53098">
    <property type="entry name" value="Ribonuclease H-like"/>
    <property type="match status" value="1"/>
</dbReference>
<comment type="caution">
    <text evidence="2">The sequence shown here is derived from an EMBL/GenBank/DDBJ whole genome shotgun (WGS) entry which is preliminary data.</text>
</comment>
<dbReference type="InterPro" id="IPR012337">
    <property type="entry name" value="RNaseH-like_sf"/>
</dbReference>
<evidence type="ECO:0000313" key="2">
    <source>
        <dbReference type="EMBL" id="NMM42751.1"/>
    </source>
</evidence>
<feature type="domain" description="Transposase IS4-like" evidence="1">
    <location>
        <begin position="5"/>
        <end position="86"/>
    </location>
</feature>
<name>A0A7Y0DXR6_9GAMM</name>
<protein>
    <submittedName>
        <fullName evidence="2">Transposase</fullName>
    </submittedName>
</protein>
<feature type="non-terminal residue" evidence="2">
    <location>
        <position position="1"/>
    </location>
</feature>
<organism evidence="2 3">
    <name type="scientific">Pseudoalteromonas arctica</name>
    <dbReference type="NCBI Taxonomy" id="394751"/>
    <lineage>
        <taxon>Bacteria</taxon>
        <taxon>Pseudomonadati</taxon>
        <taxon>Pseudomonadota</taxon>
        <taxon>Gammaproteobacteria</taxon>
        <taxon>Alteromonadales</taxon>
        <taxon>Pseudoalteromonadaceae</taxon>
        <taxon>Pseudoalteromonas</taxon>
    </lineage>
</organism>
<dbReference type="Proteomes" id="UP000570493">
    <property type="component" value="Unassembled WGS sequence"/>
</dbReference>
<sequence>DLFNEQPCEIDVRPDVETERDFLPGSHTLKDTLLLADAGYFDLDYFEQVSQDGGYFLVRANKNINPIVTSAYCAGIELKEKNIKLKTLLEKFASQPLELTVRWKKNGPLYICRFTIGSYAINVP</sequence>